<reference evidence="4" key="1">
    <citation type="submission" date="2022-10" db="EMBL/GenBank/DDBJ databases">
        <title>Adaptive evolution leads to modifications in subtelomeric GC content in a zoonotic Cryptosporidium species.</title>
        <authorList>
            <person name="Li J."/>
            <person name="Feng Y."/>
            <person name="Xiao L."/>
        </authorList>
    </citation>
    <scope>NUCLEOTIDE SEQUENCE</scope>
    <source>
        <strain evidence="4">25894</strain>
    </source>
</reference>
<evidence type="ECO:0000259" key="3">
    <source>
        <dbReference type="Pfam" id="PF00175"/>
    </source>
</evidence>
<accession>A0ABQ8P4C2</accession>
<evidence type="ECO:0000256" key="2">
    <source>
        <dbReference type="ARBA" id="ARBA00023797"/>
    </source>
</evidence>
<keyword evidence="4" id="KW-0670">Pyruvate</keyword>
<feature type="domain" description="Oxidoreductase FAD/NAD(P)-binding" evidence="3">
    <location>
        <begin position="1"/>
        <end position="119"/>
    </location>
</feature>
<protein>
    <recommendedName>
        <fullName evidence="2">NADPH--hemoprotein reductase</fullName>
        <ecNumber evidence="2">1.6.2.4</ecNumber>
    </recommendedName>
</protein>
<sequence>MACMGTGIAPFRAFIQNKKYIRDVLNEEIGPVILYFGCRYYDMDYLYRQELEDYVKEGIISSLNIAFSRDPKGYKVSDNKNIKYGQKMYVQHLMLENSEEIYENLVERCGYFYLCGTKQVPIDIRKAIIQIIIKHGSTKEKTFSEEDANNVLNEIQIMGRYNVEAWS</sequence>
<dbReference type="PANTHER" id="PTHR19384">
    <property type="entry name" value="NITRIC OXIDE SYNTHASE-RELATED"/>
    <property type="match status" value="1"/>
</dbReference>
<dbReference type="Gene3D" id="3.40.50.80">
    <property type="entry name" value="Nucleotide-binding domain of ferredoxin-NADP reductase (FNR) module"/>
    <property type="match status" value="1"/>
</dbReference>
<dbReference type="SUPFAM" id="SSF52343">
    <property type="entry name" value="Ferredoxin reductase-like, C-terminal NADP-linked domain"/>
    <property type="match status" value="1"/>
</dbReference>
<keyword evidence="5" id="KW-1185">Reference proteome</keyword>
<dbReference type="Pfam" id="PF00175">
    <property type="entry name" value="NAD_binding_1"/>
    <property type="match status" value="1"/>
</dbReference>
<evidence type="ECO:0000256" key="1">
    <source>
        <dbReference type="ARBA" id="ARBA00022630"/>
    </source>
</evidence>
<keyword evidence="1" id="KW-0285">Flavoprotein</keyword>
<evidence type="ECO:0000313" key="4">
    <source>
        <dbReference type="EMBL" id="KAJ1607765.1"/>
    </source>
</evidence>
<dbReference type="EC" id="1.6.2.4" evidence="2"/>
<gene>
    <name evidence="4" type="ORF">OJ252_2739</name>
</gene>
<evidence type="ECO:0000313" key="5">
    <source>
        <dbReference type="Proteomes" id="UP001071777"/>
    </source>
</evidence>
<organism evidence="4 5">
    <name type="scientific">Cryptosporidium canis</name>
    <dbReference type="NCBI Taxonomy" id="195482"/>
    <lineage>
        <taxon>Eukaryota</taxon>
        <taxon>Sar</taxon>
        <taxon>Alveolata</taxon>
        <taxon>Apicomplexa</taxon>
        <taxon>Conoidasida</taxon>
        <taxon>Coccidia</taxon>
        <taxon>Eucoccidiorida</taxon>
        <taxon>Eimeriorina</taxon>
        <taxon>Cryptosporidiidae</taxon>
        <taxon>Cryptosporidium</taxon>
    </lineage>
</organism>
<proteinExistence type="predicted"/>
<dbReference type="PANTHER" id="PTHR19384:SF17">
    <property type="entry name" value="NADPH--CYTOCHROME P450 REDUCTASE"/>
    <property type="match status" value="1"/>
</dbReference>
<dbReference type="Proteomes" id="UP001071777">
    <property type="component" value="Unassembled WGS sequence"/>
</dbReference>
<comment type="caution">
    <text evidence="4">The sequence shown here is derived from an EMBL/GenBank/DDBJ whole genome shotgun (WGS) entry which is preliminary data.</text>
</comment>
<dbReference type="EMBL" id="JAPCXB010000114">
    <property type="protein sequence ID" value="KAJ1607765.1"/>
    <property type="molecule type" value="Genomic_DNA"/>
</dbReference>
<dbReference type="InterPro" id="IPR039261">
    <property type="entry name" value="FNR_nucleotide-bd"/>
</dbReference>
<dbReference type="InterPro" id="IPR001433">
    <property type="entry name" value="OxRdtase_FAD/NAD-bd"/>
</dbReference>
<name>A0ABQ8P4C2_9CRYT</name>